<dbReference type="OrthoDB" id="903157at2759"/>
<dbReference type="Proteomes" id="UP000594638">
    <property type="component" value="Unassembled WGS sequence"/>
</dbReference>
<evidence type="ECO:0000313" key="1">
    <source>
        <dbReference type="EMBL" id="CAA2972906.1"/>
    </source>
</evidence>
<proteinExistence type="predicted"/>
<dbReference type="Gramene" id="OE9A096596T1">
    <property type="protein sequence ID" value="OE9A096596C1"/>
    <property type="gene ID" value="OE9A096596"/>
</dbReference>
<dbReference type="AlphaFoldDB" id="A0A8S0R1S8"/>
<reference evidence="1 2" key="1">
    <citation type="submission" date="2019-12" db="EMBL/GenBank/DDBJ databases">
        <authorList>
            <person name="Alioto T."/>
            <person name="Alioto T."/>
            <person name="Gomez Garrido J."/>
        </authorList>
    </citation>
    <scope>NUCLEOTIDE SEQUENCE [LARGE SCALE GENOMIC DNA]</scope>
</reference>
<evidence type="ECO:0000313" key="2">
    <source>
        <dbReference type="Proteomes" id="UP000594638"/>
    </source>
</evidence>
<keyword evidence="2" id="KW-1185">Reference proteome</keyword>
<accession>A0A8S0R1S8</accession>
<protein>
    <submittedName>
        <fullName evidence="1">Uncharacterized protein</fullName>
    </submittedName>
</protein>
<sequence length="367" mass="40791">MAHADSRTENLELQIKKKGLELQILEARLRDYVPGPEQEHSLHELLWCENNLQHSLERVMARKNELLGLSASDQQPSVQNLDLMGQMEIENNGVPLAAQFKENDLTLAMQNPSSSQILTALDPWISPYSAKARESMLQNLLDEGKREPVYNPGPSNRSNFPMAGSSAFFESSTPQAQIPPAAYIPQKVASSDVNHSFVQNPSNFMPPRFTSTTVINAGKTVEMPQTQYYQTETAFVYPGPKLSNFTSLQGQEIGLMLPNLDSSIHFSKGSCSSGNGSNMIVYENGTGIFNEGINKEDESQASYAVPPLQEVGQDELFDSIPTDQGILEDNSFWPSKIQKTGSDDWDEFLREENFSVIDFTNNIEQGC</sequence>
<gene>
    <name evidence="1" type="ORF">OLEA9_A096596</name>
</gene>
<organism evidence="1 2">
    <name type="scientific">Olea europaea subsp. europaea</name>
    <dbReference type="NCBI Taxonomy" id="158383"/>
    <lineage>
        <taxon>Eukaryota</taxon>
        <taxon>Viridiplantae</taxon>
        <taxon>Streptophyta</taxon>
        <taxon>Embryophyta</taxon>
        <taxon>Tracheophyta</taxon>
        <taxon>Spermatophyta</taxon>
        <taxon>Magnoliopsida</taxon>
        <taxon>eudicotyledons</taxon>
        <taxon>Gunneridae</taxon>
        <taxon>Pentapetalae</taxon>
        <taxon>asterids</taxon>
        <taxon>lamiids</taxon>
        <taxon>Lamiales</taxon>
        <taxon>Oleaceae</taxon>
        <taxon>Oleeae</taxon>
        <taxon>Olea</taxon>
    </lineage>
</organism>
<name>A0A8S0R1S8_OLEEU</name>
<comment type="caution">
    <text evidence="1">The sequence shown here is derived from an EMBL/GenBank/DDBJ whole genome shotgun (WGS) entry which is preliminary data.</text>
</comment>
<dbReference type="EMBL" id="CACTIH010002075">
    <property type="protein sequence ID" value="CAA2972906.1"/>
    <property type="molecule type" value="Genomic_DNA"/>
</dbReference>